<gene>
    <name evidence="1" type="ORF">J2W50_001646</name>
</gene>
<name>A0ABU1PBZ1_9BURK</name>
<sequence length="161" mass="18097">MSTADLPLLQNPSLAAFLLAYFIKEYQAGTAGTELPSFEKLLLVLPLVFHGPTRRAIYKKKTSASFFTVIENAPLIIDRMSERVACYSRQTGIAMNLCCATGLIKASKTDDKLIFSFAHPAWPRNSQPHAIPKEMRQSLVRLAHWFKDVSVAELYKILRIV</sequence>
<dbReference type="EMBL" id="JAVDSJ010000002">
    <property type="protein sequence ID" value="MDR6583448.1"/>
    <property type="molecule type" value="Genomic_DNA"/>
</dbReference>
<comment type="caution">
    <text evidence="1">The sequence shown here is derived from an EMBL/GenBank/DDBJ whole genome shotgun (WGS) entry which is preliminary data.</text>
</comment>
<protein>
    <submittedName>
        <fullName evidence="1">Uncharacterized protein</fullName>
    </submittedName>
</protein>
<reference evidence="1 2" key="1">
    <citation type="submission" date="2023-07" db="EMBL/GenBank/DDBJ databases">
        <title>Sorghum-associated microbial communities from plants grown in Nebraska, USA.</title>
        <authorList>
            <person name="Schachtman D."/>
        </authorList>
    </citation>
    <scope>NUCLEOTIDE SEQUENCE [LARGE SCALE GENOMIC DNA]</scope>
    <source>
        <strain evidence="1 2">596</strain>
    </source>
</reference>
<organism evidence="1 2">
    <name type="scientific">Herbaspirillum frisingense</name>
    <dbReference type="NCBI Taxonomy" id="92645"/>
    <lineage>
        <taxon>Bacteria</taxon>
        <taxon>Pseudomonadati</taxon>
        <taxon>Pseudomonadota</taxon>
        <taxon>Betaproteobacteria</taxon>
        <taxon>Burkholderiales</taxon>
        <taxon>Oxalobacteraceae</taxon>
        <taxon>Herbaspirillum</taxon>
    </lineage>
</organism>
<evidence type="ECO:0000313" key="1">
    <source>
        <dbReference type="EMBL" id="MDR6583448.1"/>
    </source>
</evidence>
<dbReference type="Proteomes" id="UP001260715">
    <property type="component" value="Unassembled WGS sequence"/>
</dbReference>
<dbReference type="Pfam" id="PF20131">
    <property type="entry name" value="MC3"/>
    <property type="match status" value="1"/>
</dbReference>
<evidence type="ECO:0000313" key="2">
    <source>
        <dbReference type="Proteomes" id="UP001260715"/>
    </source>
</evidence>
<proteinExistence type="predicted"/>
<dbReference type="RefSeq" id="WP_166758263.1">
    <property type="nucleotide sequence ID" value="NZ_JAVDSJ010000002.1"/>
</dbReference>
<keyword evidence="2" id="KW-1185">Reference proteome</keyword>
<dbReference type="InterPro" id="IPR045390">
    <property type="entry name" value="ABC-3C_MC3"/>
</dbReference>
<accession>A0ABU1PBZ1</accession>